<dbReference type="PATRIC" id="fig|1348774.3.peg.1545"/>
<accession>A0A0G3XLX3</accession>
<gene>
    <name evidence="1" type="ORF">AB433_07395</name>
</gene>
<dbReference type="OrthoDB" id="9787478at2"/>
<protein>
    <recommendedName>
        <fullName evidence="3">Phage protein Gp37/Gp68</fullName>
    </recommendedName>
</protein>
<evidence type="ECO:0008006" key="3">
    <source>
        <dbReference type="Google" id="ProtNLM"/>
    </source>
</evidence>
<dbReference type="EMBL" id="CP011770">
    <property type="protein sequence ID" value="AKM11629.1"/>
    <property type="molecule type" value="Genomic_DNA"/>
</dbReference>
<keyword evidence="2" id="KW-1185">Reference proteome</keyword>
<dbReference type="KEGG" id="cna:AB433_07395"/>
<evidence type="ECO:0000313" key="1">
    <source>
        <dbReference type="EMBL" id="AKM11629.1"/>
    </source>
</evidence>
<proteinExistence type="predicted"/>
<dbReference type="InterPro" id="IPR011101">
    <property type="entry name" value="DUF5131"/>
</dbReference>
<evidence type="ECO:0000313" key="2">
    <source>
        <dbReference type="Proteomes" id="UP000035287"/>
    </source>
</evidence>
<dbReference type="Proteomes" id="UP000035287">
    <property type="component" value="Chromosome"/>
</dbReference>
<dbReference type="Pfam" id="PF07505">
    <property type="entry name" value="DUF5131"/>
    <property type="match status" value="1"/>
</dbReference>
<dbReference type="STRING" id="1348774.AB433_07395"/>
<dbReference type="AlphaFoldDB" id="A0A0G3XLX3"/>
<sequence length="372" mass="42163">MADKTKIEWADATVNYVNGCSVLSPGCKHCYAMKQAHRFPVRQGLTEKTAGGMVWTGEVRENPKALDQVLRWQKPRAIFWNAHGDLFHESVPGQWIDQQFAVMALTPQHRHMVLTKRSERMREYFSGYLVERIDCEIDAIIAEHVDPLHRRSDDLRAIAPDLDETWPLPNVWLGVSVEDQRRADERIPDLLATPAAIRFISAEPLLGPVDLLNYFDPTGACCGGEPEYRCDVCPSDAPWRYSEPSSDGQWAFDPQINWVIAGGESGPNARPMHPDWTRSLRDQCASAGVAFTFKQWGEWLPWEPGCPPEWESQNGRREDHHALLPVDIDADPKWDDGLWAIPEFEHFAFQRVGKKAAGRLLDGIQHDAVPTP</sequence>
<reference evidence="1 2" key="1">
    <citation type="submission" date="2015-06" db="EMBL/GenBank/DDBJ databases">
        <authorList>
            <person name="Zeng Y."/>
            <person name="Huang Y."/>
        </authorList>
    </citation>
    <scope>NUCLEOTIDE SEQUENCE [LARGE SCALE GENOMIC DNA]</scope>
    <source>
        <strain evidence="1 2">PQ-2</strain>
    </source>
</reference>
<name>A0A0G3XLX3_9SPHN</name>
<organism evidence="1 2">
    <name type="scientific">Croceicoccus naphthovorans</name>
    <dbReference type="NCBI Taxonomy" id="1348774"/>
    <lineage>
        <taxon>Bacteria</taxon>
        <taxon>Pseudomonadati</taxon>
        <taxon>Pseudomonadota</taxon>
        <taxon>Alphaproteobacteria</taxon>
        <taxon>Sphingomonadales</taxon>
        <taxon>Erythrobacteraceae</taxon>
        <taxon>Croceicoccus</taxon>
    </lineage>
</organism>